<name>A0A8R1IM50_CAEJA</name>
<evidence type="ECO:0000313" key="1">
    <source>
        <dbReference type="EnsemblMetazoa" id="CJA35768b.1"/>
    </source>
</evidence>
<keyword evidence="2" id="KW-1185">Reference proteome</keyword>
<proteinExistence type="predicted"/>
<dbReference type="InterPro" id="IPR020149">
    <property type="entry name" value="Uncharacterised_C02F5.10"/>
</dbReference>
<dbReference type="Proteomes" id="UP000005237">
    <property type="component" value="Unassembled WGS sequence"/>
</dbReference>
<dbReference type="EnsemblMetazoa" id="CJA35768b.1">
    <property type="protein sequence ID" value="CJA35768b.1"/>
    <property type="gene ID" value="WBGene00211615"/>
</dbReference>
<evidence type="ECO:0000313" key="2">
    <source>
        <dbReference type="Proteomes" id="UP000005237"/>
    </source>
</evidence>
<dbReference type="AlphaFoldDB" id="A0A8R1IM50"/>
<reference evidence="1" key="2">
    <citation type="submission" date="2022-06" db="UniProtKB">
        <authorList>
            <consortium name="EnsemblMetazoa"/>
        </authorList>
    </citation>
    <scope>IDENTIFICATION</scope>
    <source>
        <strain evidence="1">DF5081</strain>
    </source>
</reference>
<organism evidence="1 2">
    <name type="scientific">Caenorhabditis japonica</name>
    <dbReference type="NCBI Taxonomy" id="281687"/>
    <lineage>
        <taxon>Eukaryota</taxon>
        <taxon>Metazoa</taxon>
        <taxon>Ecdysozoa</taxon>
        <taxon>Nematoda</taxon>
        <taxon>Chromadorea</taxon>
        <taxon>Rhabditida</taxon>
        <taxon>Rhabditina</taxon>
        <taxon>Rhabditomorpha</taxon>
        <taxon>Rhabditoidea</taxon>
        <taxon>Rhabditidae</taxon>
        <taxon>Peloderinae</taxon>
        <taxon>Caenorhabditis</taxon>
    </lineage>
</organism>
<protein>
    <submittedName>
        <fullName evidence="1">Uncharacterized protein</fullName>
    </submittedName>
</protein>
<reference evidence="2" key="1">
    <citation type="submission" date="2010-08" db="EMBL/GenBank/DDBJ databases">
        <authorList>
            <consortium name="Caenorhabditis japonica Sequencing Consortium"/>
            <person name="Wilson R.K."/>
        </authorList>
    </citation>
    <scope>NUCLEOTIDE SEQUENCE [LARGE SCALE GENOMIC DNA]</scope>
    <source>
        <strain evidence="2">DF5081</strain>
    </source>
</reference>
<dbReference type="Pfam" id="PF17309">
    <property type="entry name" value="DUF5356"/>
    <property type="match status" value="1"/>
</dbReference>
<accession>A0A8R1IM50</accession>
<sequence>MVGFETSQFQNDWIRNVSVSKWLVSKRPSFEMAVSSTSIGEALQTCTDGEWDASDEPYSAELLNVKKKPNRVNVFSATEKNLETVLVAEESLTNVSVTTPSTARRPEYHNLARVIQKACAVLLESSSGEGAEVQIKLEFEDWRNNP</sequence>